<evidence type="ECO:0008006" key="2">
    <source>
        <dbReference type="Google" id="ProtNLM"/>
    </source>
</evidence>
<organism evidence="1">
    <name type="scientific">marine sediment metagenome</name>
    <dbReference type="NCBI Taxonomy" id="412755"/>
    <lineage>
        <taxon>unclassified sequences</taxon>
        <taxon>metagenomes</taxon>
        <taxon>ecological metagenomes</taxon>
    </lineage>
</organism>
<dbReference type="EMBL" id="LAZR01008390">
    <property type="protein sequence ID" value="KKM79065.1"/>
    <property type="molecule type" value="Genomic_DNA"/>
</dbReference>
<reference evidence="1" key="1">
    <citation type="journal article" date="2015" name="Nature">
        <title>Complex archaea that bridge the gap between prokaryotes and eukaryotes.</title>
        <authorList>
            <person name="Spang A."/>
            <person name="Saw J.H."/>
            <person name="Jorgensen S.L."/>
            <person name="Zaremba-Niedzwiedzka K."/>
            <person name="Martijn J."/>
            <person name="Lind A.E."/>
            <person name="van Eijk R."/>
            <person name="Schleper C."/>
            <person name="Guy L."/>
            <person name="Ettema T.J."/>
        </authorList>
    </citation>
    <scope>NUCLEOTIDE SEQUENCE</scope>
</reference>
<comment type="caution">
    <text evidence="1">The sequence shown here is derived from an EMBL/GenBank/DDBJ whole genome shotgun (WGS) entry which is preliminary data.</text>
</comment>
<name>A0A0F9MQR8_9ZZZZ</name>
<gene>
    <name evidence="1" type="ORF">LCGC14_1353680</name>
</gene>
<dbReference type="AlphaFoldDB" id="A0A0F9MQR8"/>
<sequence>MHINVINAWADFWRNQVGMNVIPADSIIKRTFTKWKDDPRGNWQIDPIPQSIHNEWKNEGSFEKGMAIICGRVFHNEAKKHLYLCAIDADNKKGIDELTGDIEKLAKKTIVERHANLNKAHVYFYTTTPMQKKSSDAVNLEILEKMKNDEVPSLEVKGDGTHGIMYCSPSPHKDGSNYDIIGTKKLCIMDEVGEVINKICDKYSLGRGNDNKVPMTILMEDDTRIIEGSNRHEAIMRYAESMLRKYPQMEKSVFIEVIKAKNKLMCSPPLSNIELNTQIECAMNFIKEQVSAENELRNVERHKFGTDEFWEDVKRFKDAFKPKKKFIKCLECKDMIEANPLERIHYGHRVKLE</sequence>
<evidence type="ECO:0000313" key="1">
    <source>
        <dbReference type="EMBL" id="KKM79065.1"/>
    </source>
</evidence>
<proteinExistence type="predicted"/>
<protein>
    <recommendedName>
        <fullName evidence="2">DNA primase/polymerase bifunctional N-terminal domain-containing protein</fullName>
    </recommendedName>
</protein>
<accession>A0A0F9MQR8</accession>